<evidence type="ECO:0000259" key="12">
    <source>
        <dbReference type="Pfam" id="PF20260"/>
    </source>
</evidence>
<comment type="catalytic activity">
    <reaction evidence="9 10">
        <text>uridine(1498) in 16S rRNA + S-adenosyl-L-methionine = N(3)-methyluridine(1498) in 16S rRNA + S-adenosyl-L-homocysteine + H(+)</text>
        <dbReference type="Rhea" id="RHEA:42920"/>
        <dbReference type="Rhea" id="RHEA-COMP:10283"/>
        <dbReference type="Rhea" id="RHEA-COMP:10284"/>
        <dbReference type="ChEBI" id="CHEBI:15378"/>
        <dbReference type="ChEBI" id="CHEBI:57856"/>
        <dbReference type="ChEBI" id="CHEBI:59789"/>
        <dbReference type="ChEBI" id="CHEBI:65315"/>
        <dbReference type="ChEBI" id="CHEBI:74502"/>
        <dbReference type="EC" id="2.1.1.193"/>
    </reaction>
</comment>
<dbReference type="GO" id="GO:0005737">
    <property type="term" value="C:cytoplasm"/>
    <property type="evidence" value="ECO:0007669"/>
    <property type="project" value="UniProtKB-SubCell"/>
</dbReference>
<dbReference type="GO" id="GO:0070475">
    <property type="term" value="P:rRNA base methylation"/>
    <property type="evidence" value="ECO:0007669"/>
    <property type="project" value="TreeGrafter"/>
</dbReference>
<dbReference type="Gene3D" id="2.40.240.20">
    <property type="entry name" value="Hypothetical PUA domain-like, domain 1"/>
    <property type="match status" value="1"/>
</dbReference>
<dbReference type="PIRSF" id="PIRSF015601">
    <property type="entry name" value="MTase_slr0722"/>
    <property type="match status" value="1"/>
</dbReference>
<dbReference type="SUPFAM" id="SSF88697">
    <property type="entry name" value="PUA domain-like"/>
    <property type="match status" value="1"/>
</dbReference>
<keyword evidence="3 10" id="KW-0963">Cytoplasm</keyword>
<proteinExistence type="inferred from homology"/>
<dbReference type="CDD" id="cd18084">
    <property type="entry name" value="RsmE-like"/>
    <property type="match status" value="1"/>
</dbReference>
<sequence length="237" mass="26561">MQLPYFFEPLLQADDTFYTLSESTSKHCVQVLRMQMGSQLLLTNGNGLLATVTLTAPHKTKAQVKLDTIQQQERSTRKTCIGIGLLKNNTRLDWFLEKATELGITEIIPMMTEHTEKNHFRQDRATAVLAAAMIQSQQSFIPTLHEPIPYHRVIEESTYQQKLIAHCEQTPKTELSQINIQNEVQLLIGPEGDFSTNEISLAEQKGFSPVGLGTNRLRTETAGITGAVLLTLKNNNI</sequence>
<protein>
    <recommendedName>
        <fullName evidence="10">Ribosomal RNA small subunit methyltransferase E</fullName>
        <ecNumber evidence="10">2.1.1.193</ecNumber>
    </recommendedName>
</protein>
<feature type="domain" description="Ribosomal RNA small subunit methyltransferase E PUA-like" evidence="12">
    <location>
        <begin position="22"/>
        <end position="66"/>
    </location>
</feature>
<dbReference type="Pfam" id="PF04452">
    <property type="entry name" value="Methyltrans_RNA"/>
    <property type="match status" value="1"/>
</dbReference>
<gene>
    <name evidence="13" type="ORF">DI598_06540</name>
</gene>
<dbReference type="Gene3D" id="3.40.1280.10">
    <property type="match status" value="1"/>
</dbReference>
<dbReference type="InterPro" id="IPR015947">
    <property type="entry name" value="PUA-like_sf"/>
</dbReference>
<dbReference type="InterPro" id="IPR029026">
    <property type="entry name" value="tRNA_m1G_MTases_N"/>
</dbReference>
<dbReference type="PANTHER" id="PTHR30027">
    <property type="entry name" value="RIBOSOMAL RNA SMALL SUBUNIT METHYLTRANSFERASE E"/>
    <property type="match status" value="1"/>
</dbReference>
<dbReference type="Proteomes" id="UP000249645">
    <property type="component" value="Unassembled WGS sequence"/>
</dbReference>
<evidence type="ECO:0000256" key="8">
    <source>
        <dbReference type="ARBA" id="ARBA00025699"/>
    </source>
</evidence>
<dbReference type="PANTHER" id="PTHR30027:SF3">
    <property type="entry name" value="16S RRNA (URACIL(1498)-N(3))-METHYLTRANSFERASE"/>
    <property type="match status" value="1"/>
</dbReference>
<evidence type="ECO:0000256" key="1">
    <source>
        <dbReference type="ARBA" id="ARBA00004496"/>
    </source>
</evidence>
<dbReference type="InterPro" id="IPR006700">
    <property type="entry name" value="RsmE"/>
</dbReference>
<dbReference type="GO" id="GO:0070042">
    <property type="term" value="F:rRNA (uridine-N3-)-methyltransferase activity"/>
    <property type="evidence" value="ECO:0007669"/>
    <property type="project" value="TreeGrafter"/>
</dbReference>
<comment type="similarity">
    <text evidence="2 10">Belongs to the RNA methyltransferase RsmE family.</text>
</comment>
<evidence type="ECO:0000313" key="13">
    <source>
        <dbReference type="EMBL" id="PZP50022.1"/>
    </source>
</evidence>
<comment type="caution">
    <text evidence="13">The sequence shown here is derived from an EMBL/GenBank/DDBJ whole genome shotgun (WGS) entry which is preliminary data.</text>
</comment>
<feature type="domain" description="Ribosomal RNA small subunit methyltransferase E methyltransferase" evidence="11">
    <location>
        <begin position="78"/>
        <end position="225"/>
    </location>
</feature>
<evidence type="ECO:0000256" key="5">
    <source>
        <dbReference type="ARBA" id="ARBA00022603"/>
    </source>
</evidence>
<keyword evidence="5 10" id="KW-0489">Methyltransferase</keyword>
<comment type="function">
    <text evidence="8 10">Specifically methylates the N3 position of the uracil ring of uridine 1498 (m3U1498) in 16S rRNA. Acts on the fully assembled 30S ribosomal subunit.</text>
</comment>
<evidence type="ECO:0000259" key="11">
    <source>
        <dbReference type="Pfam" id="PF04452"/>
    </source>
</evidence>
<dbReference type="AlphaFoldDB" id="A0A2W5H327"/>
<accession>A0A2W5H327</accession>
<evidence type="ECO:0000256" key="2">
    <source>
        <dbReference type="ARBA" id="ARBA00005528"/>
    </source>
</evidence>
<dbReference type="Pfam" id="PF20260">
    <property type="entry name" value="PUA_4"/>
    <property type="match status" value="1"/>
</dbReference>
<keyword evidence="4 10" id="KW-0698">rRNA processing</keyword>
<keyword evidence="6 10" id="KW-0808">Transferase</keyword>
<dbReference type="NCBIfam" id="TIGR00046">
    <property type="entry name" value="RsmE family RNA methyltransferase"/>
    <property type="match status" value="1"/>
</dbReference>
<dbReference type="EMBL" id="QFOI01000085">
    <property type="protein sequence ID" value="PZP50022.1"/>
    <property type="molecule type" value="Genomic_DNA"/>
</dbReference>
<evidence type="ECO:0000256" key="9">
    <source>
        <dbReference type="ARBA" id="ARBA00047944"/>
    </source>
</evidence>
<evidence type="ECO:0000313" key="14">
    <source>
        <dbReference type="Proteomes" id="UP000249645"/>
    </source>
</evidence>
<evidence type="ECO:0000256" key="7">
    <source>
        <dbReference type="ARBA" id="ARBA00022691"/>
    </source>
</evidence>
<reference evidence="13 14" key="1">
    <citation type="submission" date="2017-11" db="EMBL/GenBank/DDBJ databases">
        <title>Infants hospitalized years apart are colonized by the same room-sourced microbial strains.</title>
        <authorList>
            <person name="Brooks B."/>
            <person name="Olm M.R."/>
            <person name="Firek B.A."/>
            <person name="Baker R."/>
            <person name="Thomas B.C."/>
            <person name="Morowitz M.J."/>
            <person name="Banfield J.F."/>
        </authorList>
    </citation>
    <scope>NUCLEOTIDE SEQUENCE [LARGE SCALE GENOMIC DNA]</scope>
    <source>
        <strain evidence="13">S2_009_000_R2_76</strain>
    </source>
</reference>
<name>A0A2W5H327_9SPHI</name>
<dbReference type="InterPro" id="IPR046887">
    <property type="entry name" value="RsmE_PUA-like"/>
</dbReference>
<evidence type="ECO:0000256" key="3">
    <source>
        <dbReference type="ARBA" id="ARBA00022490"/>
    </source>
</evidence>
<comment type="subcellular location">
    <subcellularLocation>
        <location evidence="1 10">Cytoplasm</location>
    </subcellularLocation>
</comment>
<evidence type="ECO:0000256" key="10">
    <source>
        <dbReference type="PIRNR" id="PIRNR015601"/>
    </source>
</evidence>
<dbReference type="InterPro" id="IPR029028">
    <property type="entry name" value="Alpha/beta_knot_MTases"/>
</dbReference>
<keyword evidence="7 10" id="KW-0949">S-adenosyl-L-methionine</keyword>
<evidence type="ECO:0000256" key="6">
    <source>
        <dbReference type="ARBA" id="ARBA00022679"/>
    </source>
</evidence>
<evidence type="ECO:0000256" key="4">
    <source>
        <dbReference type="ARBA" id="ARBA00022552"/>
    </source>
</evidence>
<dbReference type="InterPro" id="IPR046886">
    <property type="entry name" value="RsmE_MTase_dom"/>
</dbReference>
<dbReference type="SUPFAM" id="SSF75217">
    <property type="entry name" value="alpha/beta knot"/>
    <property type="match status" value="1"/>
</dbReference>
<organism evidence="13 14">
    <name type="scientific">Pseudopedobacter saltans</name>
    <dbReference type="NCBI Taxonomy" id="151895"/>
    <lineage>
        <taxon>Bacteria</taxon>
        <taxon>Pseudomonadati</taxon>
        <taxon>Bacteroidota</taxon>
        <taxon>Sphingobacteriia</taxon>
        <taxon>Sphingobacteriales</taxon>
        <taxon>Sphingobacteriaceae</taxon>
        <taxon>Pseudopedobacter</taxon>
    </lineage>
</organism>
<dbReference type="EC" id="2.1.1.193" evidence="10"/>